<dbReference type="PANTHER" id="PTHR47186:SF3">
    <property type="entry name" value="OS09G0267800 PROTEIN"/>
    <property type="match status" value="1"/>
</dbReference>
<name>F9WVK5_TRYVY</name>
<reference evidence="1 2" key="1">
    <citation type="journal article" date="2012" name="Proc. Natl. Acad. Sci. U.S.A.">
        <title>Antigenic diversity is generated by distinct evolutionary mechanisms in African trypanosome species.</title>
        <authorList>
            <person name="Jackson A.P."/>
            <person name="Berry A."/>
            <person name="Aslett M."/>
            <person name="Allison H.C."/>
            <person name="Burton P."/>
            <person name="Vavrova-Anderson J."/>
            <person name="Brown R."/>
            <person name="Browne H."/>
            <person name="Corton N."/>
            <person name="Hauser H."/>
            <person name="Gamble J."/>
            <person name="Gilderthorp R."/>
            <person name="Marcello L."/>
            <person name="McQuillan J."/>
            <person name="Otto T.D."/>
            <person name="Quail M.A."/>
            <person name="Sanders M.J."/>
            <person name="van Tonder A."/>
            <person name="Ginger M.L."/>
            <person name="Field M.C."/>
            <person name="Barry J.D."/>
            <person name="Hertz-Fowler C."/>
            <person name="Berriman M."/>
        </authorList>
    </citation>
    <scope>NUCLEOTIDE SEQUENCE</scope>
    <source>
        <strain evidence="1 2">Y486</strain>
    </source>
</reference>
<dbReference type="Gene3D" id="3.80.10.10">
    <property type="entry name" value="Ribonuclease Inhibitor"/>
    <property type="match status" value="2"/>
</dbReference>
<dbReference type="EMBL" id="CAEX01008009">
    <property type="protein sequence ID" value="CCD21613.1"/>
    <property type="molecule type" value="Genomic_DNA"/>
</dbReference>
<proteinExistence type="predicted"/>
<dbReference type="AlphaFoldDB" id="F9WVK5"/>
<dbReference type="InterPro" id="IPR032675">
    <property type="entry name" value="LRR_dom_sf"/>
</dbReference>
<evidence type="ECO:0000313" key="1">
    <source>
        <dbReference type="EMBL" id="CCD21613.1"/>
    </source>
</evidence>
<organism evidence="1 2">
    <name type="scientific">Trypanosoma vivax (strain Y486)</name>
    <dbReference type="NCBI Taxonomy" id="1055687"/>
    <lineage>
        <taxon>Eukaryota</taxon>
        <taxon>Discoba</taxon>
        <taxon>Euglenozoa</taxon>
        <taxon>Kinetoplastea</taxon>
        <taxon>Metakinetoplastina</taxon>
        <taxon>Trypanosomatida</taxon>
        <taxon>Trypanosomatidae</taxon>
        <taxon>Trypanosoma</taxon>
        <taxon>Duttonella</taxon>
    </lineage>
</organism>
<sequence length="483" mass="53812">MLEICNARFTDLAPLKNLPALKSMRAMQCSLLHDGSAYASRMEALEELVLSSFCVRNRGDFDDLLNLREGLRCAGAIDAAHVLCAYKGSPRLRKVLLSCVEVRDLSSLLGFEALEEVELNGIKVLEGFGALGRHTTLRKLEVRQIPLTQDSLCGLWGSRSLVHLALEIPFSSGVQYDVSPLGNVVTLQVLRIWRSKQHQIPLWKEKPAQQVLAGLHVIGQLPHLMELSLSDYEILGDTVFELGASKTIARLSLHSMCSEHYASSLSCAQKKKESEKFTALSNLESLEELTIRDCQYFQVDAEFGYLPNLRVLKLHSYVDMDKALLRLSDSLTLTVLEVIAADGFGDLMPIASIRTLEEVKLFLFGLAKNSDALGYLPRLRKLEIFCADVLDNSLDERRCTRLYMKYFMLGYVTHYDTAPLARAKALEKVVLCNFEGLSNLDALLELPSLREAKLSKLSKKEKIVAALTAKGVDVIATEAHCHL</sequence>
<dbReference type="PANTHER" id="PTHR47186">
    <property type="entry name" value="LEUCINE-RICH REPEAT-CONTAINING PROTEIN 57"/>
    <property type="match status" value="1"/>
</dbReference>
<protein>
    <recommendedName>
        <fullName evidence="3">Leucine-rich repeat protein (LRRP)</fullName>
    </recommendedName>
</protein>
<keyword evidence="2" id="KW-1185">Reference proteome</keyword>
<evidence type="ECO:0008006" key="3">
    <source>
        <dbReference type="Google" id="ProtNLM"/>
    </source>
</evidence>
<gene>
    <name evidence="1" type="ORF">TvY486_0045320</name>
</gene>
<dbReference type="Proteomes" id="UP000009027">
    <property type="component" value="Unassembled WGS sequence"/>
</dbReference>
<evidence type="ECO:0000313" key="2">
    <source>
        <dbReference type="Proteomes" id="UP000009027"/>
    </source>
</evidence>
<dbReference type="SUPFAM" id="SSF52058">
    <property type="entry name" value="L domain-like"/>
    <property type="match status" value="1"/>
</dbReference>
<dbReference type="VEuPathDB" id="TriTrypDB:TvY486_0045320"/>
<accession>F9WVK5</accession>